<reference evidence="6" key="1">
    <citation type="journal article" date="2019" name="Int. J. Syst. Evol. Microbiol.">
        <title>The Global Catalogue of Microorganisms (GCM) 10K type strain sequencing project: providing services to taxonomists for standard genome sequencing and annotation.</title>
        <authorList>
            <consortium name="The Broad Institute Genomics Platform"/>
            <consortium name="The Broad Institute Genome Sequencing Center for Infectious Disease"/>
            <person name="Wu L."/>
            <person name="Ma J."/>
        </authorList>
    </citation>
    <scope>NUCLEOTIDE SEQUENCE [LARGE SCALE GENOMIC DNA]</scope>
    <source>
        <strain evidence="6">KACC 11904</strain>
    </source>
</reference>
<feature type="domain" description="Aromatic amino acid beta-eliminating lyase/threonine aldolase" evidence="4">
    <location>
        <begin position="43"/>
        <end position="296"/>
    </location>
</feature>
<keyword evidence="6" id="KW-1185">Reference proteome</keyword>
<accession>A0ABW0K7I0</accession>
<dbReference type="PANTHER" id="PTHR48097:SF9">
    <property type="entry name" value="L-THREONINE ALDOLASE"/>
    <property type="match status" value="1"/>
</dbReference>
<proteinExistence type="inferred from homology"/>
<comment type="caution">
    <text evidence="5">The sequence shown here is derived from an EMBL/GenBank/DDBJ whole genome shotgun (WGS) entry which is preliminary data.</text>
</comment>
<dbReference type="Gene3D" id="3.90.1150.10">
    <property type="entry name" value="Aspartate Aminotransferase, domain 1"/>
    <property type="match status" value="1"/>
</dbReference>
<protein>
    <submittedName>
        <fullName evidence="5">Threonine aldolase family protein</fullName>
    </submittedName>
</protein>
<dbReference type="Pfam" id="PF01212">
    <property type="entry name" value="Beta_elim_lyase"/>
    <property type="match status" value="1"/>
</dbReference>
<dbReference type="SUPFAM" id="SSF53383">
    <property type="entry name" value="PLP-dependent transferases"/>
    <property type="match status" value="1"/>
</dbReference>
<dbReference type="InterPro" id="IPR015424">
    <property type="entry name" value="PyrdxlP-dep_Trfase"/>
</dbReference>
<dbReference type="EMBL" id="JBHSMJ010000012">
    <property type="protein sequence ID" value="MFC5448826.1"/>
    <property type="molecule type" value="Genomic_DNA"/>
</dbReference>
<name>A0ABW0K7I0_9BACL</name>
<dbReference type="PANTHER" id="PTHR48097">
    <property type="entry name" value="L-THREONINE ALDOLASE-RELATED"/>
    <property type="match status" value="1"/>
</dbReference>
<dbReference type="InterPro" id="IPR001597">
    <property type="entry name" value="ArAA_b-elim_lyase/Thr_aldolase"/>
</dbReference>
<evidence type="ECO:0000313" key="5">
    <source>
        <dbReference type="EMBL" id="MFC5448826.1"/>
    </source>
</evidence>
<organism evidence="5 6">
    <name type="scientific">Paenibacillus aestuarii</name>
    <dbReference type="NCBI Taxonomy" id="516965"/>
    <lineage>
        <taxon>Bacteria</taxon>
        <taxon>Bacillati</taxon>
        <taxon>Bacillota</taxon>
        <taxon>Bacilli</taxon>
        <taxon>Bacillales</taxon>
        <taxon>Paenibacillaceae</taxon>
        <taxon>Paenibacillus</taxon>
    </lineage>
</organism>
<evidence type="ECO:0000256" key="1">
    <source>
        <dbReference type="ARBA" id="ARBA00001933"/>
    </source>
</evidence>
<sequence>MSEKNLLLEAFGQTAYQLSGNRKRNLQVLKDALDPLDGNLASDQYGTGKLIEEFQQKMAAFLGKESAVFFPSGTMAQQIALRIWCDEAGIKKVAYHPLSHLEIHEENGLKELHQIESVLLADTNRTIVLDDVLGMKEQVACLLLELPQREIGGVLPPYEDLEAISAHCRKQGIKLHLDGARLLEILPYYQKTAAELCSLFDSVYMSFYKGIGGVAGAILAGSEAFTKVSKVWKRRHGGDLISLYPYIVSADYYFEQRAHKMEQYYTDAVELAGYFNGCHAVETKPQVPVSNMFHVHFAWPKEQVEPVLIQISQQTGIGFTHYLRPARESDSSCYYEISIGDLYANIPQDQLRAAFQMLDNAMRAGSEGK</sequence>
<dbReference type="InterPro" id="IPR015421">
    <property type="entry name" value="PyrdxlP-dep_Trfase_major"/>
</dbReference>
<evidence type="ECO:0000256" key="2">
    <source>
        <dbReference type="ARBA" id="ARBA00006966"/>
    </source>
</evidence>
<comment type="similarity">
    <text evidence="2">Belongs to the threonine aldolase family.</text>
</comment>
<dbReference type="Proteomes" id="UP001596044">
    <property type="component" value="Unassembled WGS sequence"/>
</dbReference>
<dbReference type="Gene3D" id="3.40.640.10">
    <property type="entry name" value="Type I PLP-dependent aspartate aminotransferase-like (Major domain)"/>
    <property type="match status" value="1"/>
</dbReference>
<dbReference type="InterPro" id="IPR015422">
    <property type="entry name" value="PyrdxlP-dep_Trfase_small"/>
</dbReference>
<dbReference type="RefSeq" id="WP_270878667.1">
    <property type="nucleotide sequence ID" value="NZ_JAQFVF010000021.1"/>
</dbReference>
<comment type="cofactor">
    <cofactor evidence="1">
        <name>pyridoxal 5'-phosphate</name>
        <dbReference type="ChEBI" id="CHEBI:597326"/>
    </cofactor>
</comment>
<evidence type="ECO:0000259" key="4">
    <source>
        <dbReference type="Pfam" id="PF01212"/>
    </source>
</evidence>
<evidence type="ECO:0000256" key="3">
    <source>
        <dbReference type="ARBA" id="ARBA00022898"/>
    </source>
</evidence>
<keyword evidence="3" id="KW-0663">Pyridoxal phosphate</keyword>
<evidence type="ECO:0000313" key="6">
    <source>
        <dbReference type="Proteomes" id="UP001596044"/>
    </source>
</evidence>
<gene>
    <name evidence="5" type="ORF">ACFPOG_11165</name>
</gene>